<feature type="region of interest" description="Disordered" evidence="1">
    <location>
        <begin position="440"/>
        <end position="468"/>
    </location>
</feature>
<name>A0A8H6SKW2_MYCCL</name>
<keyword evidence="2" id="KW-1133">Transmembrane helix</keyword>
<keyword evidence="4" id="KW-1185">Reference proteome</keyword>
<organism evidence="3 4">
    <name type="scientific">Mycena chlorophos</name>
    <name type="common">Agaric fungus</name>
    <name type="synonym">Agaricus chlorophos</name>
    <dbReference type="NCBI Taxonomy" id="658473"/>
    <lineage>
        <taxon>Eukaryota</taxon>
        <taxon>Fungi</taxon>
        <taxon>Dikarya</taxon>
        <taxon>Basidiomycota</taxon>
        <taxon>Agaricomycotina</taxon>
        <taxon>Agaricomycetes</taxon>
        <taxon>Agaricomycetidae</taxon>
        <taxon>Agaricales</taxon>
        <taxon>Marasmiineae</taxon>
        <taxon>Mycenaceae</taxon>
        <taxon>Mycena</taxon>
    </lineage>
</organism>
<proteinExistence type="predicted"/>
<feature type="transmembrane region" description="Helical" evidence="2">
    <location>
        <begin position="381"/>
        <end position="402"/>
    </location>
</feature>
<accession>A0A8H6SKW2</accession>
<evidence type="ECO:0000313" key="4">
    <source>
        <dbReference type="Proteomes" id="UP000613580"/>
    </source>
</evidence>
<evidence type="ECO:0000313" key="3">
    <source>
        <dbReference type="EMBL" id="KAF7300536.1"/>
    </source>
</evidence>
<dbReference type="AlphaFoldDB" id="A0A8H6SKW2"/>
<comment type="caution">
    <text evidence="3">The sequence shown here is derived from an EMBL/GenBank/DDBJ whole genome shotgun (WGS) entry which is preliminary data.</text>
</comment>
<reference evidence="3" key="1">
    <citation type="submission" date="2020-05" db="EMBL/GenBank/DDBJ databases">
        <title>Mycena genomes resolve the evolution of fungal bioluminescence.</title>
        <authorList>
            <person name="Tsai I.J."/>
        </authorList>
    </citation>
    <scope>NUCLEOTIDE SEQUENCE</scope>
    <source>
        <strain evidence="3">110903Hualien_Pintung</strain>
    </source>
</reference>
<dbReference type="EMBL" id="JACAZE010000013">
    <property type="protein sequence ID" value="KAF7300536.1"/>
    <property type="molecule type" value="Genomic_DNA"/>
</dbReference>
<dbReference type="Proteomes" id="UP000613580">
    <property type="component" value="Unassembled WGS sequence"/>
</dbReference>
<evidence type="ECO:0000256" key="2">
    <source>
        <dbReference type="SAM" id="Phobius"/>
    </source>
</evidence>
<gene>
    <name evidence="3" type="ORF">HMN09_00938300</name>
</gene>
<dbReference type="OrthoDB" id="3053346at2759"/>
<keyword evidence="2" id="KW-0812">Transmembrane</keyword>
<keyword evidence="2" id="KW-0472">Membrane</keyword>
<sequence>MSASTTQTFVPKDGVFAVLKIDPVASLAFLNDPEAIRAAEMVAFHEYVVFVPGTGQFRHPSISYREEIVEFLMHGPAPDTPELGIDSAMCIPVSSTTDRPPVSREPLEPSSGQLPWSNCYLTAFLRETPVADAVAEQSDSQQLLPLPPLLHVGRPSNVPSAPAPAPRIIIPASLPARVHVPPHFYLRFVHGTKAWEELMKRMSTAAKDARTTDKHSQDRLPTPTQDTLRRFLLHLKDLQHLPEPLFVKPKAIAASSRCCPFPQSATRSLLTLCGDQGHPVTPMQWAEETLAFLKEAVFSDAVDPHSAPVDADNSDDEVAAERTAIVSKLKATAAAALAAVGAPVVVAAASNVFSDRVHSLLTHDCIASLSTQVYHSHNHQLILVPLLGIVSLLTAYIVPFTLHRLRSLTVASPWPLGAHCLSLPIEPPLLEAEHADADEEGELADEAASIVSGSSEPSEDGASISDGRRAGVYFDPRVAVTNADDGLTAEEKEDAAELQFLDALLAHRRPQEAPDDMLTVTFTHDLSRVSELRSPRLFYEEQEEIERIIAESMERKRRAAEAEDERLGLYAEKTAFLLAARGQASLMGVNEDATLIPPTVPGPSSTGVLASVLQFGKRCVSLMWH</sequence>
<protein>
    <submittedName>
        <fullName evidence="3">Uncharacterized protein</fullName>
    </submittedName>
</protein>
<evidence type="ECO:0000256" key="1">
    <source>
        <dbReference type="SAM" id="MobiDB-lite"/>
    </source>
</evidence>